<evidence type="ECO:0000256" key="9">
    <source>
        <dbReference type="PROSITE-ProRule" id="PRU00282"/>
    </source>
</evidence>
<evidence type="ECO:0000256" key="2">
    <source>
        <dbReference type="ARBA" id="ARBA00006375"/>
    </source>
</evidence>
<keyword evidence="3 9" id="KW-0812">Transmembrane</keyword>
<evidence type="ECO:0000256" key="11">
    <source>
        <dbReference type="SAM" id="MobiDB-lite"/>
    </source>
</evidence>
<keyword evidence="5" id="KW-1000">Mitochondrion outer membrane</keyword>
<protein>
    <submittedName>
        <fullName evidence="12">CG10920-PA</fullName>
    </submittedName>
</protein>
<dbReference type="PANTHER" id="PTHR10780:SF18">
    <property type="entry name" value="LD43650P"/>
    <property type="match status" value="1"/>
</dbReference>
<feature type="region of interest" description="Disordered" evidence="11">
    <location>
        <begin position="1"/>
        <end position="27"/>
    </location>
</feature>
<evidence type="ECO:0000256" key="3">
    <source>
        <dbReference type="ARBA" id="ARBA00022692"/>
    </source>
</evidence>
<dbReference type="PANTHER" id="PTHR10780">
    <property type="entry name" value="MITOCHONDRIAL CARRIER HOMOLOG"/>
    <property type="match status" value="1"/>
</dbReference>
<feature type="repeat" description="Solcar" evidence="9">
    <location>
        <begin position="214"/>
        <end position="302"/>
    </location>
</feature>
<gene>
    <name evidence="12" type="primary">CG10920</name>
</gene>
<name>B4F5B3_DROME</name>
<dbReference type="GO" id="GO:0005741">
    <property type="term" value="C:mitochondrial outer membrane"/>
    <property type="evidence" value="ECO:0007669"/>
    <property type="project" value="UniProtKB-SubCell"/>
</dbReference>
<dbReference type="ExpressionAtlas" id="B4F5B3">
    <property type="expression patterns" value="baseline and differential"/>
</dbReference>
<accession>B4F5B3</accession>
<dbReference type="Gene3D" id="1.50.40.10">
    <property type="entry name" value="Mitochondrial carrier domain"/>
    <property type="match status" value="1"/>
</dbReference>
<dbReference type="AlphaFoldDB" id="B4F5B3"/>
<dbReference type="EMBL" id="AM998999">
    <property type="protein sequence ID" value="CAQ53361.1"/>
    <property type="molecule type" value="Genomic_DNA"/>
</dbReference>
<comment type="subcellular location">
    <subcellularLocation>
        <location evidence="1">Mitochondrion outer membrane</location>
        <topology evidence="1">Multi-pass membrane protein</topology>
    </subcellularLocation>
</comment>
<evidence type="ECO:0000256" key="6">
    <source>
        <dbReference type="ARBA" id="ARBA00022989"/>
    </source>
</evidence>
<evidence type="ECO:0000256" key="10">
    <source>
        <dbReference type="RuleBase" id="RU000488"/>
    </source>
</evidence>
<comment type="similarity">
    <text evidence="2 10">Belongs to the mitochondrial carrier (TC 2.A.29) family.</text>
</comment>
<dbReference type="PROSITE" id="PS50920">
    <property type="entry name" value="SOLCAR"/>
    <property type="match status" value="1"/>
</dbReference>
<evidence type="ECO:0000256" key="1">
    <source>
        <dbReference type="ARBA" id="ARBA00004374"/>
    </source>
</evidence>
<sequence>MAHREYNRRDGQAEGLGLGGGDADNSVRMRHSTPPPLAVQHARSGAMVVELAVDPSRAMRSTNQQQPIERDQLRISTEESCQGSELVVASSHLSKQIQGHRRPNQLVRFCLRLGYNTLLYPYEMAKVLIQLGHEPLQAKPFVMRLIQRRPRLFLPSVHRYVQHIQHIDGYTGMYRGLTARLAASIVDYLLGDLLLATLHFAPYKRGPKEGLSLKEFWWNLTRNSLRITTVVVITHPFYVVMVRQIAQFVGGEHVYEGLVGSLMTLAQQEGCAGLFAGMVPRLLGEWSVLFITSALSHLCRRLLPMSELQHQYNTAVIQMMASLVAYPLEVTSTCMAGTGAPLTACEPPSMPLYNHWVDCLTDLYARGGQNRGAILFWRTVPKIQLLRSKDNYTVRSI</sequence>
<dbReference type="SUPFAM" id="SSF103506">
    <property type="entry name" value="Mitochondrial carrier"/>
    <property type="match status" value="1"/>
</dbReference>
<keyword evidence="10" id="KW-0813">Transport</keyword>
<organism evidence="12">
    <name type="scientific">Drosophila melanogaster</name>
    <name type="common">Fruit fly</name>
    <dbReference type="NCBI Taxonomy" id="7227"/>
    <lineage>
        <taxon>Eukaryota</taxon>
        <taxon>Metazoa</taxon>
        <taxon>Ecdysozoa</taxon>
        <taxon>Arthropoda</taxon>
        <taxon>Hexapoda</taxon>
        <taxon>Insecta</taxon>
        <taxon>Pterygota</taxon>
        <taxon>Neoptera</taxon>
        <taxon>Endopterygota</taxon>
        <taxon>Diptera</taxon>
        <taxon>Brachycera</taxon>
        <taxon>Muscomorpha</taxon>
        <taxon>Ephydroidea</taxon>
        <taxon>Drosophilidae</taxon>
        <taxon>Drosophila</taxon>
        <taxon>Sophophora</taxon>
    </lineage>
</organism>
<proteinExistence type="inferred from homology"/>
<evidence type="ECO:0000256" key="5">
    <source>
        <dbReference type="ARBA" id="ARBA00022787"/>
    </source>
</evidence>
<feature type="compositionally biased region" description="Basic and acidic residues" evidence="11">
    <location>
        <begin position="1"/>
        <end position="12"/>
    </location>
</feature>
<keyword evidence="4" id="KW-0677">Repeat</keyword>
<keyword evidence="6" id="KW-1133">Transmembrane helix</keyword>
<dbReference type="Pfam" id="PF00153">
    <property type="entry name" value="Mito_carr"/>
    <property type="match status" value="1"/>
</dbReference>
<dbReference type="InterPro" id="IPR018108">
    <property type="entry name" value="MCP_transmembrane"/>
</dbReference>
<evidence type="ECO:0000313" key="12">
    <source>
        <dbReference type="EMBL" id="CAQ53361.1"/>
    </source>
</evidence>
<keyword evidence="7" id="KW-0496">Mitochondrion</keyword>
<evidence type="ECO:0000256" key="8">
    <source>
        <dbReference type="ARBA" id="ARBA00023136"/>
    </source>
</evidence>
<evidence type="ECO:0000256" key="7">
    <source>
        <dbReference type="ARBA" id="ARBA00023128"/>
    </source>
</evidence>
<reference evidence="12" key="1">
    <citation type="journal article" date="2008" name="Mol. Biol. Evol.">
        <title>Effects of X-linkage and sex-biased gene expression on the rate of adaptive protein evolution in Drosophila.</title>
        <authorList>
            <person name="Baines J.F."/>
            <person name="Sawyer S.A."/>
            <person name="Hartl D.L."/>
            <person name="Parsch J."/>
        </authorList>
    </citation>
    <scope>NUCLEOTIDE SEQUENCE</scope>
    <source>
        <strain evidence="12">ZBMEL82</strain>
    </source>
</reference>
<dbReference type="VEuPathDB" id="VectorBase:FBgn0029963"/>
<dbReference type="InterPro" id="IPR023395">
    <property type="entry name" value="MCP_dom_sf"/>
</dbReference>
<keyword evidence="8 9" id="KW-0472">Membrane</keyword>
<dbReference type="OrthoDB" id="10253709at2759"/>
<dbReference type="HOGENOM" id="CLU_058300_0_0_1"/>
<evidence type="ECO:0000256" key="4">
    <source>
        <dbReference type="ARBA" id="ARBA00022737"/>
    </source>
</evidence>